<organism evidence="1 2">
    <name type="scientific">Nocardia jiangxiensis</name>
    <dbReference type="NCBI Taxonomy" id="282685"/>
    <lineage>
        <taxon>Bacteria</taxon>
        <taxon>Bacillati</taxon>
        <taxon>Actinomycetota</taxon>
        <taxon>Actinomycetes</taxon>
        <taxon>Mycobacteriales</taxon>
        <taxon>Nocardiaceae</taxon>
        <taxon>Nocardia</taxon>
    </lineage>
</organism>
<accession>A0ABW6RVA3</accession>
<proteinExistence type="predicted"/>
<comment type="caution">
    <text evidence="1">The sequence shown here is derived from an EMBL/GenBank/DDBJ whole genome shotgun (WGS) entry which is preliminary data.</text>
</comment>
<evidence type="ECO:0000313" key="2">
    <source>
        <dbReference type="Proteomes" id="UP001601992"/>
    </source>
</evidence>
<name>A0ABW6RVA3_9NOCA</name>
<protein>
    <submittedName>
        <fullName evidence="1">Uncharacterized protein</fullName>
    </submittedName>
</protein>
<dbReference type="EMBL" id="JBIAQY010000002">
    <property type="protein sequence ID" value="MFF3567449.1"/>
    <property type="molecule type" value="Genomic_DNA"/>
</dbReference>
<dbReference type="SUPFAM" id="SSF53213">
    <property type="entry name" value="LigB-like"/>
    <property type="match status" value="1"/>
</dbReference>
<reference evidence="1 2" key="1">
    <citation type="submission" date="2024-10" db="EMBL/GenBank/DDBJ databases">
        <title>The Natural Products Discovery Center: Release of the First 8490 Sequenced Strains for Exploring Actinobacteria Biosynthetic Diversity.</title>
        <authorList>
            <person name="Kalkreuter E."/>
            <person name="Kautsar S.A."/>
            <person name="Yang D."/>
            <person name="Bader C.D."/>
            <person name="Teijaro C.N."/>
            <person name="Fluegel L."/>
            <person name="Davis C.M."/>
            <person name="Simpson J.R."/>
            <person name="Lauterbach L."/>
            <person name="Steele A.D."/>
            <person name="Gui C."/>
            <person name="Meng S."/>
            <person name="Li G."/>
            <person name="Viehrig K."/>
            <person name="Ye F."/>
            <person name="Su P."/>
            <person name="Kiefer A.F."/>
            <person name="Nichols A."/>
            <person name="Cepeda A.J."/>
            <person name="Yan W."/>
            <person name="Fan B."/>
            <person name="Jiang Y."/>
            <person name="Adhikari A."/>
            <person name="Zheng C.-J."/>
            <person name="Schuster L."/>
            <person name="Cowan T.M."/>
            <person name="Smanski M.J."/>
            <person name="Chevrette M.G."/>
            <person name="De Carvalho L.P.S."/>
            <person name="Shen B."/>
        </authorList>
    </citation>
    <scope>NUCLEOTIDE SEQUENCE [LARGE SCALE GENOMIC DNA]</scope>
    <source>
        <strain evidence="1 2">NPDC002593</strain>
    </source>
</reference>
<dbReference type="Proteomes" id="UP001601992">
    <property type="component" value="Unassembled WGS sequence"/>
</dbReference>
<dbReference type="Gene3D" id="3.40.830.10">
    <property type="entry name" value="LigB-like"/>
    <property type="match status" value="1"/>
</dbReference>
<gene>
    <name evidence="1" type="ORF">ACFYXQ_06665</name>
</gene>
<sequence length="281" mass="28663">MFGLAALIPSPPVLVPELCGGRPAADDAHLAARVPALREAVLTAVRELAGQASRWTVVGVDVAADGGPGEVGTFVTEATGVSPGPSATRGEVLVFDAGTVGTFRGYGADVRVALSDDALEGNAPADPDLPLPVLIGGWVRGCAGAEVTATARLVDHDAPVARCVELGERLRRELDAEPEAHGVLVIADGAATLSTSAPGYLDPRAQAVQDEIDDALSAGDRTALTTLDTDLCAELGVSGRAAYQVLAGLFSADVPKVETLYRAAPFGVGYQVSTWRSGNAS</sequence>
<keyword evidence="2" id="KW-1185">Reference proteome</keyword>
<evidence type="ECO:0000313" key="1">
    <source>
        <dbReference type="EMBL" id="MFF3567449.1"/>
    </source>
</evidence>
<dbReference type="RefSeq" id="WP_040825367.1">
    <property type="nucleotide sequence ID" value="NZ_JBIAQY010000002.1"/>
</dbReference>